<dbReference type="PANTHER" id="PTHR38096:SF1">
    <property type="entry name" value="ENTEROBACTIN SYNTHASE COMPONENT D"/>
    <property type="match status" value="1"/>
</dbReference>
<gene>
    <name evidence="4" type="ORF">Ade02nite_90540</name>
</gene>
<dbReference type="Pfam" id="PF17837">
    <property type="entry name" value="4PPT_N"/>
    <property type="match status" value="1"/>
</dbReference>
<evidence type="ECO:0000259" key="3">
    <source>
        <dbReference type="Pfam" id="PF17837"/>
    </source>
</evidence>
<dbReference type="InterPro" id="IPR003542">
    <property type="entry name" value="Enbac_synth_compD-like"/>
</dbReference>
<proteinExistence type="predicted"/>
<organism evidence="4 5">
    <name type="scientific">Paractinoplanes deccanensis</name>
    <dbReference type="NCBI Taxonomy" id="113561"/>
    <lineage>
        <taxon>Bacteria</taxon>
        <taxon>Bacillati</taxon>
        <taxon>Actinomycetota</taxon>
        <taxon>Actinomycetes</taxon>
        <taxon>Micromonosporales</taxon>
        <taxon>Micromonosporaceae</taxon>
        <taxon>Paractinoplanes</taxon>
    </lineage>
</organism>
<feature type="domain" description="4'-phosphopantetheinyl transferase" evidence="2">
    <location>
        <begin position="102"/>
        <end position="178"/>
    </location>
</feature>
<evidence type="ECO:0000259" key="2">
    <source>
        <dbReference type="Pfam" id="PF01648"/>
    </source>
</evidence>
<evidence type="ECO:0000313" key="4">
    <source>
        <dbReference type="EMBL" id="GID80413.1"/>
    </source>
</evidence>
<comment type="caution">
    <text evidence="4">The sequence shown here is derived from an EMBL/GenBank/DDBJ whole genome shotgun (WGS) entry which is preliminary data.</text>
</comment>
<dbReference type="EMBL" id="BOMI01000191">
    <property type="protein sequence ID" value="GID80413.1"/>
    <property type="molecule type" value="Genomic_DNA"/>
</dbReference>
<reference evidence="4 5" key="1">
    <citation type="submission" date="2021-01" db="EMBL/GenBank/DDBJ databases">
        <title>Whole genome shotgun sequence of Actinoplanes deccanensis NBRC 13994.</title>
        <authorList>
            <person name="Komaki H."/>
            <person name="Tamura T."/>
        </authorList>
    </citation>
    <scope>NUCLEOTIDE SEQUENCE [LARGE SCALE GENOMIC DNA]</scope>
    <source>
        <strain evidence="4 5">NBRC 13994</strain>
    </source>
</reference>
<dbReference type="RefSeq" id="WP_203777638.1">
    <property type="nucleotide sequence ID" value="NZ_BAAABO010000008.1"/>
</dbReference>
<dbReference type="Proteomes" id="UP000609879">
    <property type="component" value="Unassembled WGS sequence"/>
</dbReference>
<sequence length="218" mass="23516">MIEAILPPAVVAVEAFDDIPGEPPFPGEEHLIAEAVESRRREFVTARRCARAALRTFGHPDAPILPGPRREPRWPAGMTGSITHCAGYRAAAVARAADVPLLGVDAEPNGPLPEGVAESVTVPGELEMLDRLDRSHPGTHWGRLLFSAKESVYKAWFPVTRRWLGFEEARLTIDPDAGTFTAKLLVDGARVDGGPSLTVLNGRFRVGRGLILTAVTAM</sequence>
<protein>
    <submittedName>
        <fullName evidence="4">4'-phosphopantetheinyl transferase</fullName>
    </submittedName>
</protein>
<accession>A0ABQ3YKA1</accession>
<dbReference type="PRINTS" id="PR01399">
    <property type="entry name" value="ENTSNTHTASED"/>
</dbReference>
<keyword evidence="5" id="KW-1185">Reference proteome</keyword>
<dbReference type="GO" id="GO:0016740">
    <property type="term" value="F:transferase activity"/>
    <property type="evidence" value="ECO:0007669"/>
    <property type="project" value="UniProtKB-KW"/>
</dbReference>
<evidence type="ECO:0000256" key="1">
    <source>
        <dbReference type="ARBA" id="ARBA00022679"/>
    </source>
</evidence>
<keyword evidence="1 4" id="KW-0808">Transferase</keyword>
<dbReference type="InterPro" id="IPR008278">
    <property type="entry name" value="4-PPantetheinyl_Trfase_dom"/>
</dbReference>
<dbReference type="InterPro" id="IPR037143">
    <property type="entry name" value="4-PPantetheinyl_Trfase_dom_sf"/>
</dbReference>
<evidence type="ECO:0000313" key="5">
    <source>
        <dbReference type="Proteomes" id="UP000609879"/>
    </source>
</evidence>
<dbReference type="Pfam" id="PF01648">
    <property type="entry name" value="ACPS"/>
    <property type="match status" value="1"/>
</dbReference>
<dbReference type="SUPFAM" id="SSF56214">
    <property type="entry name" value="4'-phosphopantetheinyl transferase"/>
    <property type="match status" value="1"/>
</dbReference>
<dbReference type="PANTHER" id="PTHR38096">
    <property type="entry name" value="ENTEROBACTIN SYNTHASE COMPONENT D"/>
    <property type="match status" value="1"/>
</dbReference>
<name>A0ABQ3YKA1_9ACTN</name>
<dbReference type="InterPro" id="IPR041354">
    <property type="entry name" value="4PPT_N"/>
</dbReference>
<feature type="domain" description="4'-phosphopantetheinyl transferase N-terminal" evidence="3">
    <location>
        <begin position="28"/>
        <end position="94"/>
    </location>
</feature>